<dbReference type="InterPro" id="IPR024528">
    <property type="entry name" value="ThrE_2"/>
</dbReference>
<dbReference type="AlphaFoldDB" id="A0A1Q8QLF9"/>
<evidence type="ECO:0000256" key="2">
    <source>
        <dbReference type="ARBA" id="ARBA00022475"/>
    </source>
</evidence>
<dbReference type="STRING" id="1888891.DSOL_4194"/>
<keyword evidence="4 8" id="KW-0812">Transmembrane</keyword>
<dbReference type="Pfam" id="PF12821">
    <property type="entry name" value="ThrE_2"/>
    <property type="match status" value="1"/>
</dbReference>
<gene>
    <name evidence="10" type="ORF">DSOL_4194</name>
</gene>
<dbReference type="RefSeq" id="WP_075366571.1">
    <property type="nucleotide sequence ID" value="NZ_MLBF01000046.1"/>
</dbReference>
<feature type="domain" description="Threonine/Serine exporter ThrE" evidence="9">
    <location>
        <begin position="5"/>
        <end position="126"/>
    </location>
</feature>
<keyword evidence="3" id="KW-0997">Cell inner membrane</keyword>
<evidence type="ECO:0000313" key="11">
    <source>
        <dbReference type="Proteomes" id="UP000186102"/>
    </source>
</evidence>
<evidence type="ECO:0000256" key="8">
    <source>
        <dbReference type="SAM" id="Phobius"/>
    </source>
</evidence>
<evidence type="ECO:0000313" key="10">
    <source>
        <dbReference type="EMBL" id="OLN28163.1"/>
    </source>
</evidence>
<dbReference type="EMBL" id="MLBF01000046">
    <property type="protein sequence ID" value="OLN28163.1"/>
    <property type="molecule type" value="Genomic_DNA"/>
</dbReference>
<evidence type="ECO:0000256" key="7">
    <source>
        <dbReference type="ARBA" id="ARBA00034125"/>
    </source>
</evidence>
<keyword evidence="2" id="KW-1003">Cell membrane</keyword>
<evidence type="ECO:0000256" key="6">
    <source>
        <dbReference type="ARBA" id="ARBA00023136"/>
    </source>
</evidence>
<evidence type="ECO:0000256" key="4">
    <source>
        <dbReference type="ARBA" id="ARBA00022692"/>
    </source>
</evidence>
<comment type="subcellular location">
    <subcellularLocation>
        <location evidence="1">Cell membrane</location>
        <topology evidence="1">Multi-pass membrane protein</topology>
    </subcellularLocation>
</comment>
<proteinExistence type="inferred from homology"/>
<feature type="transmembrane region" description="Helical" evidence="8">
    <location>
        <begin position="112"/>
        <end position="132"/>
    </location>
</feature>
<dbReference type="PANTHER" id="PTHR34390">
    <property type="entry name" value="UPF0442 PROTEIN YJJB-RELATED"/>
    <property type="match status" value="1"/>
</dbReference>
<evidence type="ECO:0000256" key="1">
    <source>
        <dbReference type="ARBA" id="ARBA00004651"/>
    </source>
</evidence>
<keyword evidence="6 8" id="KW-0472">Membrane</keyword>
<comment type="caution">
    <text evidence="10">The sequence shown here is derived from an EMBL/GenBank/DDBJ whole genome shotgun (WGS) entry which is preliminary data.</text>
</comment>
<protein>
    <submittedName>
        <fullName evidence="10">Integral membrane protein</fullName>
    </submittedName>
</protein>
<comment type="similarity">
    <text evidence="7">Belongs to the ThrE exporter (TC 2.A.79) family.</text>
</comment>
<evidence type="ECO:0000256" key="5">
    <source>
        <dbReference type="ARBA" id="ARBA00022989"/>
    </source>
</evidence>
<keyword evidence="11" id="KW-1185">Reference proteome</keyword>
<name>A0A1Q8QLF9_9FIRM</name>
<organism evidence="10 11">
    <name type="scientific">Desulfosporosinus metallidurans</name>
    <dbReference type="NCBI Taxonomy" id="1888891"/>
    <lineage>
        <taxon>Bacteria</taxon>
        <taxon>Bacillati</taxon>
        <taxon>Bacillota</taxon>
        <taxon>Clostridia</taxon>
        <taxon>Eubacteriales</taxon>
        <taxon>Desulfitobacteriaceae</taxon>
        <taxon>Desulfosporosinus</taxon>
    </lineage>
</organism>
<dbReference type="InterPro" id="IPR050539">
    <property type="entry name" value="ThrE_Dicarb/AminoAcid_Exp"/>
</dbReference>
<evidence type="ECO:0000256" key="3">
    <source>
        <dbReference type="ARBA" id="ARBA00022519"/>
    </source>
</evidence>
<keyword evidence="5 8" id="KW-1133">Transmembrane helix</keyword>
<evidence type="ECO:0000259" key="9">
    <source>
        <dbReference type="Pfam" id="PF12821"/>
    </source>
</evidence>
<dbReference type="GO" id="GO:0015744">
    <property type="term" value="P:succinate transport"/>
    <property type="evidence" value="ECO:0007669"/>
    <property type="project" value="TreeGrafter"/>
</dbReference>
<reference evidence="10 11" key="1">
    <citation type="submission" date="2016-09" db="EMBL/GenBank/DDBJ databases">
        <title>Complete genome of Desulfosporosinus sp. OL.</title>
        <authorList>
            <person name="Mardanov A."/>
            <person name="Beletsky A."/>
            <person name="Panova A."/>
            <person name="Karnachuk O."/>
            <person name="Ravin N."/>
        </authorList>
    </citation>
    <scope>NUCLEOTIDE SEQUENCE [LARGE SCALE GENOMIC DNA]</scope>
    <source>
        <strain evidence="10 11">OL</strain>
    </source>
</reference>
<sequence length="156" mass="16134">MLIELAVSFIATLAFAVVFNVPVRYLLPGAFAGTIGWLIFRSLGSTNTAIFLASVGIGLLAEGGAHMFRVPVLIIAVPGIIPLVPGVGAYSTMLALVKGDFIGALTTGAETLFAAGAIAVGIALATVPLRLVRKGGARHVRKTAHTHITSFDSPKR</sequence>
<feature type="transmembrane region" description="Helical" evidence="8">
    <location>
        <begin position="36"/>
        <end position="60"/>
    </location>
</feature>
<feature type="transmembrane region" description="Helical" evidence="8">
    <location>
        <begin position="72"/>
        <end position="92"/>
    </location>
</feature>
<accession>A0A1Q8QLF9</accession>
<dbReference type="OrthoDB" id="9810047at2"/>
<dbReference type="PANTHER" id="PTHR34390:SF1">
    <property type="entry name" value="SUCCINATE TRANSPORTER SUBUNIT YJJB-RELATED"/>
    <property type="match status" value="1"/>
</dbReference>
<dbReference type="Proteomes" id="UP000186102">
    <property type="component" value="Unassembled WGS sequence"/>
</dbReference>
<dbReference type="GO" id="GO:0005886">
    <property type="term" value="C:plasma membrane"/>
    <property type="evidence" value="ECO:0007669"/>
    <property type="project" value="UniProtKB-SubCell"/>
</dbReference>